<dbReference type="eggNOG" id="COG1280">
    <property type="taxonomic scope" value="Bacteria"/>
</dbReference>
<keyword evidence="8" id="KW-1185">Reference proteome</keyword>
<dbReference type="HOGENOM" id="CLU_079569_3_0_11"/>
<evidence type="ECO:0000256" key="3">
    <source>
        <dbReference type="ARBA" id="ARBA00022692"/>
    </source>
</evidence>
<reference evidence="7 8" key="1">
    <citation type="journal article" date="2014" name="BMC Genomics">
        <title>Complete genome sequence of producer of the glycopeptide antibiotic Aculeximycin Kutzneria albida DSM 43870T, a representative of minor genus of Pseudonocardiaceae.</title>
        <authorList>
            <person name="Rebets Y."/>
            <person name="Tokovenko B."/>
            <person name="Lushchyk I."/>
            <person name="Ruckert C."/>
            <person name="Zaburannyi N."/>
            <person name="Bechthold A."/>
            <person name="Kalinowski J."/>
            <person name="Luzhetskyy A."/>
        </authorList>
    </citation>
    <scope>NUCLEOTIDE SEQUENCE [LARGE SCALE GENOMIC DNA]</scope>
    <source>
        <strain evidence="7">DSM 43870</strain>
    </source>
</reference>
<evidence type="ECO:0000313" key="8">
    <source>
        <dbReference type="Proteomes" id="UP000019225"/>
    </source>
</evidence>
<name>W5W013_9PSEU</name>
<dbReference type="Pfam" id="PF01810">
    <property type="entry name" value="LysE"/>
    <property type="match status" value="1"/>
</dbReference>
<evidence type="ECO:0000256" key="1">
    <source>
        <dbReference type="ARBA" id="ARBA00004651"/>
    </source>
</evidence>
<dbReference type="Proteomes" id="UP000019225">
    <property type="component" value="Chromosome"/>
</dbReference>
<dbReference type="STRING" id="1449976.KALB_510"/>
<feature type="transmembrane region" description="Helical" evidence="6">
    <location>
        <begin position="73"/>
        <end position="91"/>
    </location>
</feature>
<evidence type="ECO:0000313" key="7">
    <source>
        <dbReference type="EMBL" id="AHH93886.1"/>
    </source>
</evidence>
<dbReference type="PIRSF" id="PIRSF006324">
    <property type="entry name" value="LeuE"/>
    <property type="match status" value="1"/>
</dbReference>
<evidence type="ECO:0000256" key="6">
    <source>
        <dbReference type="SAM" id="Phobius"/>
    </source>
</evidence>
<keyword evidence="3 6" id="KW-0812">Transmembrane</keyword>
<protein>
    <submittedName>
        <fullName evidence="7">Putative secreted protein</fullName>
    </submittedName>
</protein>
<dbReference type="PANTHER" id="PTHR30086">
    <property type="entry name" value="ARGININE EXPORTER PROTEIN ARGO"/>
    <property type="match status" value="1"/>
</dbReference>
<comment type="subcellular location">
    <subcellularLocation>
        <location evidence="1">Cell membrane</location>
        <topology evidence="1">Multi-pass membrane protein</topology>
    </subcellularLocation>
</comment>
<keyword evidence="4 6" id="KW-1133">Transmembrane helix</keyword>
<dbReference type="KEGG" id="kal:KALB_510"/>
<dbReference type="EMBL" id="CP007155">
    <property type="protein sequence ID" value="AHH93886.1"/>
    <property type="molecule type" value="Genomic_DNA"/>
</dbReference>
<dbReference type="PATRIC" id="fig|1449976.3.peg.517"/>
<dbReference type="GO" id="GO:0015171">
    <property type="term" value="F:amino acid transmembrane transporter activity"/>
    <property type="evidence" value="ECO:0007669"/>
    <property type="project" value="TreeGrafter"/>
</dbReference>
<dbReference type="PANTHER" id="PTHR30086:SF20">
    <property type="entry name" value="ARGININE EXPORTER PROTEIN ARGO-RELATED"/>
    <property type="match status" value="1"/>
</dbReference>
<dbReference type="AlphaFoldDB" id="W5W013"/>
<proteinExistence type="predicted"/>
<evidence type="ECO:0000256" key="2">
    <source>
        <dbReference type="ARBA" id="ARBA00022475"/>
    </source>
</evidence>
<feature type="transmembrane region" description="Helical" evidence="6">
    <location>
        <begin position="47"/>
        <end position="66"/>
    </location>
</feature>
<keyword evidence="5 6" id="KW-0472">Membrane</keyword>
<evidence type="ECO:0000256" key="4">
    <source>
        <dbReference type="ARBA" id="ARBA00022989"/>
    </source>
</evidence>
<dbReference type="OrthoDB" id="3175972at2"/>
<sequence length="197" mass="21045">MFANLFALIIASLLLAMVPGAGTAVLLRQSVLNGQRAGLATLAGMELGVLFWALAAAFGLSALLVASQLAYEVLRVVGVLVLFWLGVRALLAKPTEPPTKPLRHNGFLSGALVNTLNPKIGVFAISFLPQFSGPGQLPLVACAVVWVLVDTVWYLAVIALIGQLGRWLRQARVRQRLEQLTGFVLIGLGVRLALQSR</sequence>
<feature type="transmembrane region" description="Helical" evidence="6">
    <location>
        <begin position="137"/>
        <end position="165"/>
    </location>
</feature>
<organism evidence="7 8">
    <name type="scientific">Kutzneria albida DSM 43870</name>
    <dbReference type="NCBI Taxonomy" id="1449976"/>
    <lineage>
        <taxon>Bacteria</taxon>
        <taxon>Bacillati</taxon>
        <taxon>Actinomycetota</taxon>
        <taxon>Actinomycetes</taxon>
        <taxon>Pseudonocardiales</taxon>
        <taxon>Pseudonocardiaceae</taxon>
        <taxon>Kutzneria</taxon>
    </lineage>
</organism>
<gene>
    <name evidence="7" type="ORF">KALB_510</name>
</gene>
<dbReference type="InterPro" id="IPR001123">
    <property type="entry name" value="LeuE-type"/>
</dbReference>
<dbReference type="GO" id="GO:0005886">
    <property type="term" value="C:plasma membrane"/>
    <property type="evidence" value="ECO:0007669"/>
    <property type="project" value="UniProtKB-SubCell"/>
</dbReference>
<keyword evidence="2" id="KW-1003">Cell membrane</keyword>
<evidence type="ECO:0000256" key="5">
    <source>
        <dbReference type="ARBA" id="ARBA00023136"/>
    </source>
</evidence>
<accession>W5W013</accession>
<dbReference type="RefSeq" id="WP_025354161.1">
    <property type="nucleotide sequence ID" value="NZ_CP007155.1"/>
</dbReference>